<accession>A0AAV0I2N7</accession>
<dbReference type="AlphaFoldDB" id="A0AAV0I2N7"/>
<evidence type="ECO:0000313" key="1">
    <source>
        <dbReference type="EMBL" id="CAI0391891.1"/>
    </source>
</evidence>
<dbReference type="EMBL" id="CAMGYJ010000003">
    <property type="protein sequence ID" value="CAI0391891.1"/>
    <property type="molecule type" value="Genomic_DNA"/>
</dbReference>
<dbReference type="Proteomes" id="UP001154282">
    <property type="component" value="Unassembled WGS sequence"/>
</dbReference>
<organism evidence="1 2">
    <name type="scientific">Linum tenue</name>
    <dbReference type="NCBI Taxonomy" id="586396"/>
    <lineage>
        <taxon>Eukaryota</taxon>
        <taxon>Viridiplantae</taxon>
        <taxon>Streptophyta</taxon>
        <taxon>Embryophyta</taxon>
        <taxon>Tracheophyta</taxon>
        <taxon>Spermatophyta</taxon>
        <taxon>Magnoliopsida</taxon>
        <taxon>eudicotyledons</taxon>
        <taxon>Gunneridae</taxon>
        <taxon>Pentapetalae</taxon>
        <taxon>rosids</taxon>
        <taxon>fabids</taxon>
        <taxon>Malpighiales</taxon>
        <taxon>Linaceae</taxon>
        <taxon>Linum</taxon>
    </lineage>
</organism>
<feature type="non-terminal residue" evidence="1">
    <location>
        <position position="71"/>
    </location>
</feature>
<keyword evidence="2" id="KW-1185">Reference proteome</keyword>
<protein>
    <submittedName>
        <fullName evidence="1">Uncharacterized protein</fullName>
    </submittedName>
</protein>
<gene>
    <name evidence="1" type="ORF">LITE_LOCUS7311</name>
</gene>
<comment type="caution">
    <text evidence="1">The sequence shown here is derived from an EMBL/GenBank/DDBJ whole genome shotgun (WGS) entry which is preliminary data.</text>
</comment>
<sequence>MLTTNAVRKHKHLADDDACPDCEGVVETSLHCLRDCDSNDCLGARKGCWASYFSFILWYIWKSRNDKVFND</sequence>
<proteinExistence type="predicted"/>
<evidence type="ECO:0000313" key="2">
    <source>
        <dbReference type="Proteomes" id="UP001154282"/>
    </source>
</evidence>
<name>A0AAV0I2N7_9ROSI</name>
<reference evidence="1" key="1">
    <citation type="submission" date="2022-08" db="EMBL/GenBank/DDBJ databases">
        <authorList>
            <person name="Gutierrez-Valencia J."/>
        </authorList>
    </citation>
    <scope>NUCLEOTIDE SEQUENCE</scope>
</reference>